<reference evidence="10 11" key="1">
    <citation type="submission" date="2017-05" db="EMBL/GenBank/DDBJ databases">
        <title>Vagococcus spp. assemblies.</title>
        <authorList>
            <person name="Gulvik C.A."/>
        </authorList>
    </citation>
    <scope>NUCLEOTIDE SEQUENCE [LARGE SCALE GENOMIC DNA]</scope>
    <source>
        <strain evidence="10 11">LMG 24798</strain>
    </source>
</reference>
<evidence type="ECO:0000256" key="3">
    <source>
        <dbReference type="ARBA" id="ARBA00022538"/>
    </source>
</evidence>
<dbReference type="HAMAP" id="MF_00275">
    <property type="entry name" value="KdpA"/>
    <property type="match status" value="1"/>
</dbReference>
<feature type="transmembrane region" description="Helical" evidence="9">
    <location>
        <begin position="283"/>
        <end position="302"/>
    </location>
</feature>
<gene>
    <name evidence="9" type="primary">kdpA</name>
    <name evidence="10" type="ORF">CBF27_04385</name>
</gene>
<proteinExistence type="inferred from homology"/>
<evidence type="ECO:0000256" key="2">
    <source>
        <dbReference type="ARBA" id="ARBA00022475"/>
    </source>
</evidence>
<keyword evidence="7 9" id="KW-0406">Ion transport</keyword>
<feature type="transmembrane region" description="Helical" evidence="9">
    <location>
        <begin position="6"/>
        <end position="26"/>
    </location>
</feature>
<dbReference type="GO" id="GO:0030955">
    <property type="term" value="F:potassium ion binding"/>
    <property type="evidence" value="ECO:0007669"/>
    <property type="project" value="UniProtKB-UniRule"/>
</dbReference>
<evidence type="ECO:0000256" key="5">
    <source>
        <dbReference type="ARBA" id="ARBA00022958"/>
    </source>
</evidence>
<dbReference type="PIRSF" id="PIRSF001294">
    <property type="entry name" value="K_ATPaseA"/>
    <property type="match status" value="1"/>
</dbReference>
<keyword evidence="3 9" id="KW-0633">Potassium transport</keyword>
<feature type="transmembrane region" description="Helical" evidence="9">
    <location>
        <begin position="418"/>
        <end position="436"/>
    </location>
</feature>
<keyword evidence="5 9" id="KW-0630">Potassium</keyword>
<keyword evidence="4 9" id="KW-0812">Transmembrane</keyword>
<organism evidence="10 11">
    <name type="scientific">Vagococcus acidifermentans</name>
    <dbReference type="NCBI Taxonomy" id="564710"/>
    <lineage>
        <taxon>Bacteria</taxon>
        <taxon>Bacillati</taxon>
        <taxon>Bacillota</taxon>
        <taxon>Bacilli</taxon>
        <taxon>Lactobacillales</taxon>
        <taxon>Enterococcaceae</taxon>
        <taxon>Vagococcus</taxon>
    </lineage>
</organism>
<dbReference type="Pfam" id="PF03814">
    <property type="entry name" value="KdpA"/>
    <property type="match status" value="1"/>
</dbReference>
<evidence type="ECO:0000256" key="6">
    <source>
        <dbReference type="ARBA" id="ARBA00022989"/>
    </source>
</evidence>
<feature type="transmembrane region" description="Helical" evidence="9">
    <location>
        <begin position="479"/>
        <end position="504"/>
    </location>
</feature>
<keyword evidence="6 9" id="KW-1133">Transmembrane helix</keyword>
<evidence type="ECO:0000256" key="4">
    <source>
        <dbReference type="ARBA" id="ARBA00022692"/>
    </source>
</evidence>
<evidence type="ECO:0000313" key="10">
    <source>
        <dbReference type="EMBL" id="RSU13420.1"/>
    </source>
</evidence>
<evidence type="ECO:0000313" key="11">
    <source>
        <dbReference type="Proteomes" id="UP000286773"/>
    </source>
</evidence>
<evidence type="ECO:0000256" key="8">
    <source>
        <dbReference type="ARBA" id="ARBA00023136"/>
    </source>
</evidence>
<feature type="transmembrane region" description="Helical" evidence="9">
    <location>
        <begin position="132"/>
        <end position="154"/>
    </location>
</feature>
<keyword evidence="2 9" id="KW-1003">Cell membrane</keyword>
<dbReference type="PANTHER" id="PTHR30607:SF2">
    <property type="entry name" value="POTASSIUM-TRANSPORTING ATPASE POTASSIUM-BINDING SUBUNIT"/>
    <property type="match status" value="1"/>
</dbReference>
<comment type="caution">
    <text evidence="10">The sequence shown here is derived from an EMBL/GenBank/DDBJ whole genome shotgun (WGS) entry which is preliminary data.</text>
</comment>
<dbReference type="AlphaFoldDB" id="A0A430AZC7"/>
<feature type="transmembrane region" description="Helical" evidence="9">
    <location>
        <begin position="175"/>
        <end position="193"/>
    </location>
</feature>
<evidence type="ECO:0000256" key="1">
    <source>
        <dbReference type="ARBA" id="ARBA00022448"/>
    </source>
</evidence>
<dbReference type="InterPro" id="IPR004623">
    <property type="entry name" value="KdpA"/>
</dbReference>
<evidence type="ECO:0000256" key="9">
    <source>
        <dbReference type="HAMAP-Rule" id="MF_00275"/>
    </source>
</evidence>
<evidence type="ECO:0000256" key="7">
    <source>
        <dbReference type="ARBA" id="ARBA00023065"/>
    </source>
</evidence>
<keyword evidence="8 9" id="KW-0472">Membrane</keyword>
<comment type="function">
    <text evidence="9">Part of the high-affinity ATP-driven potassium transport (or Kdp) system, which catalyzes the hydrolysis of ATP coupled with the electrogenic transport of potassium into the cytoplasm. This subunit binds the extracellular potassium ions and delivers the ions to the membrane domain of KdpB through an intramembrane tunnel.</text>
</comment>
<feature type="transmembrane region" description="Helical" evidence="9">
    <location>
        <begin position="255"/>
        <end position="276"/>
    </location>
</feature>
<feature type="transmembrane region" description="Helical" evidence="9">
    <location>
        <begin position="370"/>
        <end position="397"/>
    </location>
</feature>
<comment type="subunit">
    <text evidence="9">The system is composed of three essential subunits: KdpA, KdpB and KdpC.</text>
</comment>
<keyword evidence="1 9" id="KW-0813">Transport</keyword>
<dbReference type="Proteomes" id="UP000286773">
    <property type="component" value="Unassembled WGS sequence"/>
</dbReference>
<keyword evidence="11" id="KW-1185">Reference proteome</keyword>
<dbReference type="OrthoDB" id="9763796at2"/>
<dbReference type="PANTHER" id="PTHR30607">
    <property type="entry name" value="POTASSIUM-TRANSPORTING ATPASE A CHAIN"/>
    <property type="match status" value="1"/>
</dbReference>
<accession>A0A430AZC7</accession>
<dbReference type="RefSeq" id="WP_126812758.1">
    <property type="nucleotide sequence ID" value="NZ_NGKC01000003.1"/>
</dbReference>
<comment type="similarity">
    <text evidence="9">Belongs to the KdpA family.</text>
</comment>
<feature type="transmembrane region" description="Helical" evidence="9">
    <location>
        <begin position="525"/>
        <end position="552"/>
    </location>
</feature>
<dbReference type="GO" id="GO:0008556">
    <property type="term" value="F:P-type potassium transmembrane transporter activity"/>
    <property type="evidence" value="ECO:0007669"/>
    <property type="project" value="InterPro"/>
</dbReference>
<feature type="transmembrane region" description="Helical" evidence="9">
    <location>
        <begin position="65"/>
        <end position="85"/>
    </location>
</feature>
<protein>
    <recommendedName>
        <fullName evidence="9">Potassium-transporting ATPase potassium-binding subunit</fullName>
    </recommendedName>
    <alternativeName>
        <fullName evidence="9">ATP phosphohydrolase [potassium-transporting] A chain</fullName>
    </alternativeName>
    <alternativeName>
        <fullName evidence="9">Potassium-binding and translocating subunit A</fullName>
    </alternativeName>
    <alternativeName>
        <fullName evidence="9">Potassium-translocating ATPase A chain</fullName>
    </alternativeName>
</protein>
<dbReference type="NCBIfam" id="TIGR00680">
    <property type="entry name" value="kdpA"/>
    <property type="match status" value="1"/>
</dbReference>
<dbReference type="EMBL" id="NGKC01000003">
    <property type="protein sequence ID" value="RSU13420.1"/>
    <property type="molecule type" value="Genomic_DNA"/>
</dbReference>
<name>A0A430AZC7_9ENTE</name>
<sequence length="558" mass="59682">MSSVIAQGVFFFAVLLLIAVPLGWYIKEVMQGAIPRYAMCLQPLEKGFYKVIGPASRVRMSAKRYVSNVLLLSAFSLALLTAMLMTQHWLPGGRSVANLSFPLAVNTAVSFVTNTNWQAYTGELTLSHFSQMFGLTVQNFVSAAVGLSVLCALIRGITQKKETYLGNFWQDMVRSLVYVLLPLALVLAVLLISQGTVQTFSSGVAYQGLEGDSLKLFLGPAASQIAIKQLGTNGGGFFGANSAHPFENPTLLSNFLENLAILLIPAALIFAFGFWVKDWKQGRTIIIVSLVFAGLAFLGVAISETYGPEFMNVMGAANLEGKEVRFGTGWSSLWSIATTAASNGSVNAMLDSFTPLGGAIPMFLMQLGEIIFGGIGSGLYGMLAFLLLAVFIAGLLVGRTPEYLGKKIEAFDIKMASIVILTPLMLTLFGTMAIVLHTEVMSWLTNQGPHAFSEVLYGATSLANNNGSAFAGLTADTTFINLLGSVLMLVSRFVPMIAIMLLAGNMNRKKKTASSEGTLSTVSPTFVVMLIVVILVIGALSFLPAIALGPIAEYLTMK</sequence>
<comment type="subcellular location">
    <subcellularLocation>
        <location evidence="9">Cell membrane</location>
        <topology evidence="9">Multi-pass membrane protein</topology>
    </subcellularLocation>
</comment>
<dbReference type="GO" id="GO:0005886">
    <property type="term" value="C:plasma membrane"/>
    <property type="evidence" value="ECO:0007669"/>
    <property type="project" value="UniProtKB-SubCell"/>
</dbReference>